<dbReference type="InterPro" id="IPR029058">
    <property type="entry name" value="AB_hydrolase_fold"/>
</dbReference>
<dbReference type="InterPro" id="IPR010071">
    <property type="entry name" value="AA_adenyl_dom"/>
</dbReference>
<feature type="domain" description="Carrier" evidence="6">
    <location>
        <begin position="2140"/>
        <end position="2214"/>
    </location>
</feature>
<dbReference type="InterPro" id="IPR029063">
    <property type="entry name" value="SAM-dependent_MTases_sf"/>
</dbReference>
<dbReference type="InterPro" id="IPR045851">
    <property type="entry name" value="AMP-bd_C_sf"/>
</dbReference>
<evidence type="ECO:0000313" key="7">
    <source>
        <dbReference type="EMBL" id="EAW25548.1"/>
    </source>
</evidence>
<dbReference type="SUPFAM" id="SSF52777">
    <property type="entry name" value="CoA-dependent acyltransferases"/>
    <property type="match status" value="4"/>
</dbReference>
<dbReference type="GO" id="GO:0043041">
    <property type="term" value="P:amino acid activation for nonribosomal peptide biosynthetic process"/>
    <property type="evidence" value="ECO:0007669"/>
    <property type="project" value="TreeGrafter"/>
</dbReference>
<dbReference type="PANTHER" id="PTHR45527">
    <property type="entry name" value="NONRIBOSOMAL PEPTIDE SYNTHETASE"/>
    <property type="match status" value="1"/>
</dbReference>
<protein>
    <submittedName>
        <fullName evidence="7">Nonribosomal peptide synthase, putative</fullName>
    </submittedName>
</protein>
<dbReference type="KEGG" id="nfi:NFIA_043670"/>
<dbReference type="InterPro" id="IPR036736">
    <property type="entry name" value="ACP-like_sf"/>
</dbReference>
<reference evidence="8" key="1">
    <citation type="journal article" date="2008" name="PLoS Genet.">
        <title>Genomic islands in the pathogenic filamentous fungus Aspergillus fumigatus.</title>
        <authorList>
            <person name="Fedorova N.D."/>
            <person name="Khaldi N."/>
            <person name="Joardar V.S."/>
            <person name="Maiti R."/>
            <person name="Amedeo P."/>
            <person name="Anderson M.J."/>
            <person name="Crabtree J."/>
            <person name="Silva J.C."/>
            <person name="Badger J.H."/>
            <person name="Albarraq A."/>
            <person name="Angiuoli S."/>
            <person name="Bussey H."/>
            <person name="Bowyer P."/>
            <person name="Cotty P.J."/>
            <person name="Dyer P.S."/>
            <person name="Egan A."/>
            <person name="Galens K."/>
            <person name="Fraser-Liggett C.M."/>
            <person name="Haas B.J."/>
            <person name="Inman J.M."/>
            <person name="Kent R."/>
            <person name="Lemieux S."/>
            <person name="Malavazi I."/>
            <person name="Orvis J."/>
            <person name="Roemer T."/>
            <person name="Ronning C.M."/>
            <person name="Sundaram J.P."/>
            <person name="Sutton G."/>
            <person name="Turner G."/>
            <person name="Venter J.C."/>
            <person name="White O.R."/>
            <person name="Whitty B.R."/>
            <person name="Youngman P."/>
            <person name="Wolfe K.H."/>
            <person name="Goldman G.H."/>
            <person name="Wortman J.R."/>
            <person name="Jiang B."/>
            <person name="Denning D.W."/>
            <person name="Nierman W.C."/>
        </authorList>
    </citation>
    <scope>NUCLEOTIDE SEQUENCE [LARGE SCALE GENOMIC DNA]</scope>
    <source>
        <strain evidence="8">ATCC 1020 / DSM 3700 / CBS 544.65 / FGSC A1164 / JCM 1740 / NRRL 181 / WB 181</strain>
    </source>
</reference>
<dbReference type="CDD" id="cd05918">
    <property type="entry name" value="A_NRPS_SidN3_like"/>
    <property type="match status" value="1"/>
</dbReference>
<dbReference type="InterPro" id="IPR000873">
    <property type="entry name" value="AMP-dep_synth/lig_dom"/>
</dbReference>
<dbReference type="Pfam" id="PF08241">
    <property type="entry name" value="Methyltransf_11"/>
    <property type="match status" value="1"/>
</dbReference>
<dbReference type="VEuPathDB" id="FungiDB:NFIA_043670"/>
<dbReference type="FunFam" id="3.30.300.30:FF:000015">
    <property type="entry name" value="Nonribosomal peptide synthase SidD"/>
    <property type="match status" value="1"/>
</dbReference>
<gene>
    <name evidence="7" type="ORF">NFIA_043670</name>
</gene>
<name>A1CUX1_NEOFI</name>
<sequence length="2661" mass="294275">MEQGPYDLMMAVLFGDSAIVPEKLTLLYRSTHLPSRLAPHISSTISQAMKQMMMYPKQCIKDIDLFSTLNQNQLRRWNRVQQSPTASVLELIHGHARADPDHLAIVAWDGTITYSQLELLTSQLASHLQTCGIGPECLVPIMADRSMWAVVGELAILKAGGAFVPIDPSQPVERVKSMMVQANAKIALSSPHLVGSLSSLVDTVIAISPDTMSRLPKPRCDAVYYACPDRTAYVLFTSGSTGQPKGCVAGLTALSDVVNQTAALKINSESRVLQFASYSFGMSLIEIYCTLAAGATICIPSKKDRLNNLSNAIKKMRITWALLTPSTAISLGGSVECLKTLVLAGEPMGIEHIQQLASRLELLQAFGFTEWAGICCVSQPIKSEADIRSIGVSPTASLWLADPTDCNKLAPVGAVAELLVEGPALVEGYLKDVPQTATAFIESPPWLRTLRPEKHVGVRIYKTGDLVQYQADGSIRYVARKSTQVKIRGMRVELGEVEYQIRQSSPQLEKVIVEAAAPAKSNGIPILVAFLYSANPAALTGQSLSHLLAMIRNRLEQTLPEYMRPAVYFPLHSVPVTITGKVDRRALRAFILISTRKDLETHQTPTSPTVAPNTNVEKVLHRLFAEVLNLDLSSFGIHERFIQLGGDSVTAMLLVNKCKKHSYRLTVATILREQTISKLALLIDQPTAIEGHFSPSMEMSLVKEPAAGLVEKIERNPVIDEYVPIASVPYSGPLEQSFSQGRLWFLEQLYPDSIWYLLPFATRVRGPLQLRALEIAVSALTERHETLRTVFEDCRGIGLQIVRPFTEKPLTVVDIPSGSEAGLRVALHQQQTTPFDLTREPGWRVAVFRMGPDDHVLSIVMHHIISDGWSVDILTKTLGIFYAAALRGEPPLARVEPLPIQYRDFSVWQRQEGQTVEHEMQLEYWVDQLDGSQPAEFLCDKQRPAMLSGVAGCQDVKIDGSLYQDLQRFCRSSQTTAFTVLLAAFRATHYRLTGVEDATVGIPIAGRNRPELEGLIGFFVNVQCIRIRVEDQSFQQLVRQVHTTTAAAFENQDVPFEKIVSKLQKDRDMSRHPLVQVTFVVHSQANFGEFSFEGLETRKLSLPQVSRLDLEFHLYRGQECLTGNILYSEDLFNPETIKVMLSVFYDVLLQGISQPDTQIGSLPLTDGYSALSEMGLIYPEPRDYHQEWNIVDLFQRQVAATPHQIAVKETFFQLTYNELDQRSTQVALWLTQQSFIKETAIGVLANRSCETIVALLGILKAGLAYVPLDPKLPIERMKTVLSCLPSGNLVLLGSGITVPPIPGRGCRFLHIADTFAGTIKKVNKSQTPLLPICPTSLAYILFTSGTTGKPKGVMVEHRGIVRLVKDANIINQSANSKAISHMLNPAFDASGLEIYTALLNGGTLICLDAQAVWDYAMLEQIFAKENIRIAFMTTAMLKQFLTHCPAIIGCLEILCLGGDRLDREDVAKARKLGEAKIINSYGPTENSVVSTMYCIPPDEEAINGVPIGRPIIDTGAYVMDPKLRLVPIGVMGELVVTGSGLARGYTNLELNAGRFLTVDIGGQVTRAYRTGDLVRYRPSDGQLEFFGRMDQQVKIRGHRVELAEIDNSLLTHRSVDSAVTVLQMLGDRDQELVSFVTVHDMHDLETGPKQPGTQSEVEQVDAWASLFDGDTYDSLASIQQHELGKDFRGWTSMYDGGEIDRMAMEEWLEDTVASIRSGSHVATSALEIGTGSGMVLFNLVHDFQQYMGLEPSAKAVQFIHESLRYVPEVAERVYLQQGTASDITSLGSPGPVDIAIVNSVAQYFPSARYLLETIKDLVQSQGVKYIFFGDIRSYALYREFQVSKALHQYGEGAKIDDIQHVMAETTHMEEELLLDPAFFTALPTQLPELIEHVEILPKRMKATNELSSYRYAAVLYAKNKATRPLRVHDVEESSWVDFSAASLDRQSLLELLSGNNQTLVLPVSNIPYSKINLERHIVDFLQEGTMKAGHHFWVQNIRQQAEDCPSLAAVDLIDLAQQMDWQVEISWARQHSQRGGLDAIFHRIQPDRKGARVLFRFPTDHQGRLMSTLSNNPLELRLCQKIEKELAMYLRARLPSYMVPKMIRVLDRMPINNNGKVDRLALARRTDIPALRRAIQTKLSFQNDIERALWEEFTDVLGVEVGITDSFFDCGGHSLMATKVVSRINHRLQSNIKISDLFARPTIACLSERVQELRVSNESSPSSTVQPFSLLYDNLSSTNSIALGELGLSPGTEVTDILPVTEAQAWFLTQWSRVSNFFVISGEVDIGRLRTACEAVVQRHAILRTLFTKLNGRLVQVVCRAVTSPFVHQHTDGDLGLACRLFCEDGDRTPLVPAKLLTRFALVSRSPREHLFVVQLSHAQYDGRSLGSILSDISSVYGVGSPSLPTAVPFTQYVHACVLCPSSDAISFWKEYLGGASLTILRPLTACVDAEPADITRAAAGELPTPPVGITIPTLVNAAIAFTLASLVNSDDITFGLVINSRDILDQAADSVVGPCVNRILVRTLLQPDCTVLNFCRKLRDETGRLAAYSQLSLQEVIDKCTSWPSSYASAPFVTHLPEDASPSFSLKRTNISYISTAVRLDPANHVFVRSSSVNNQLSIHVLSSSTLMDDKGISSLASQIVKTAQAFCNSPHECLGLMGL</sequence>
<dbReference type="Gene3D" id="3.40.50.980">
    <property type="match status" value="4"/>
</dbReference>
<dbReference type="GO" id="GO:0016874">
    <property type="term" value="F:ligase activity"/>
    <property type="evidence" value="ECO:0007669"/>
    <property type="project" value="UniProtKB-KW"/>
</dbReference>
<dbReference type="CDD" id="cd19531">
    <property type="entry name" value="LCL_NRPS-like"/>
    <property type="match status" value="1"/>
</dbReference>
<dbReference type="Pfam" id="PF00668">
    <property type="entry name" value="Condensation"/>
    <property type="match status" value="2"/>
</dbReference>
<dbReference type="Gene3D" id="3.30.300.30">
    <property type="match status" value="3"/>
</dbReference>
<dbReference type="Pfam" id="PF00501">
    <property type="entry name" value="AMP-binding"/>
    <property type="match status" value="2"/>
</dbReference>
<dbReference type="PROSITE" id="PS00012">
    <property type="entry name" value="PHOSPHOPANTETHEINE"/>
    <property type="match status" value="1"/>
</dbReference>
<accession>A1CUX1</accession>
<evidence type="ECO:0000313" key="8">
    <source>
        <dbReference type="Proteomes" id="UP000006702"/>
    </source>
</evidence>
<dbReference type="NCBIfam" id="TIGR01733">
    <property type="entry name" value="AA-adenyl-dom"/>
    <property type="match status" value="1"/>
</dbReference>
<dbReference type="InterPro" id="IPR006162">
    <property type="entry name" value="Ppantetheine_attach_site"/>
</dbReference>
<dbReference type="GO" id="GO:0005737">
    <property type="term" value="C:cytoplasm"/>
    <property type="evidence" value="ECO:0007669"/>
    <property type="project" value="TreeGrafter"/>
</dbReference>
<proteinExistence type="inferred from homology"/>
<dbReference type="CDD" id="cd05930">
    <property type="entry name" value="A_NRPS"/>
    <property type="match status" value="1"/>
</dbReference>
<evidence type="ECO:0000256" key="1">
    <source>
        <dbReference type="ARBA" id="ARBA00022450"/>
    </source>
</evidence>
<dbReference type="InterPro" id="IPR023213">
    <property type="entry name" value="CAT-like_dom_sf"/>
</dbReference>
<organism evidence="7 8">
    <name type="scientific">Neosartorya fischeri (strain ATCC 1020 / DSM 3700 / CBS 544.65 / FGSC A1164 / JCM 1740 / NRRL 181 / WB 181)</name>
    <name type="common">Aspergillus fischerianus</name>
    <dbReference type="NCBI Taxonomy" id="331117"/>
    <lineage>
        <taxon>Eukaryota</taxon>
        <taxon>Fungi</taxon>
        <taxon>Dikarya</taxon>
        <taxon>Ascomycota</taxon>
        <taxon>Pezizomycotina</taxon>
        <taxon>Eurotiomycetes</taxon>
        <taxon>Eurotiomycetidae</taxon>
        <taxon>Eurotiales</taxon>
        <taxon>Aspergillaceae</taxon>
        <taxon>Aspergillus</taxon>
        <taxon>Aspergillus subgen. Fumigati</taxon>
    </lineage>
</organism>
<evidence type="ECO:0000256" key="5">
    <source>
        <dbReference type="ARBA" id="ARBA00029454"/>
    </source>
</evidence>
<dbReference type="InterPro" id="IPR013216">
    <property type="entry name" value="Methyltransf_11"/>
</dbReference>
<dbReference type="STRING" id="331117.A1CUX1"/>
<evidence type="ECO:0000259" key="6">
    <source>
        <dbReference type="PROSITE" id="PS50075"/>
    </source>
</evidence>
<dbReference type="Gene3D" id="2.30.38.10">
    <property type="entry name" value="Luciferase, Domain 3"/>
    <property type="match status" value="2"/>
</dbReference>
<dbReference type="Gene3D" id="3.40.50.1820">
    <property type="entry name" value="alpha/beta hydrolase"/>
    <property type="match status" value="1"/>
</dbReference>
<dbReference type="OrthoDB" id="416786at2759"/>
<dbReference type="GeneID" id="4594307"/>
<keyword evidence="8" id="KW-1185">Reference proteome</keyword>
<evidence type="ECO:0000256" key="2">
    <source>
        <dbReference type="ARBA" id="ARBA00022553"/>
    </source>
</evidence>
<dbReference type="CDD" id="cd19542">
    <property type="entry name" value="CT_NRPS-like"/>
    <property type="match status" value="1"/>
</dbReference>
<keyword evidence="1" id="KW-0596">Phosphopantetheine</keyword>
<dbReference type="PROSITE" id="PS50075">
    <property type="entry name" value="CARRIER"/>
    <property type="match status" value="2"/>
</dbReference>
<dbReference type="SUPFAM" id="SSF47336">
    <property type="entry name" value="ACP-like"/>
    <property type="match status" value="2"/>
</dbReference>
<dbReference type="GO" id="GO:0031177">
    <property type="term" value="F:phosphopantetheine binding"/>
    <property type="evidence" value="ECO:0007669"/>
    <property type="project" value="TreeGrafter"/>
</dbReference>
<keyword evidence="2" id="KW-0597">Phosphoprotein</keyword>
<dbReference type="SUPFAM" id="SSF56801">
    <property type="entry name" value="Acetyl-CoA synthetase-like"/>
    <property type="match status" value="2"/>
</dbReference>
<keyword evidence="3" id="KW-0436">Ligase</keyword>
<dbReference type="GO" id="GO:0044550">
    <property type="term" value="P:secondary metabolite biosynthetic process"/>
    <property type="evidence" value="ECO:0007669"/>
    <property type="project" value="TreeGrafter"/>
</dbReference>
<dbReference type="GO" id="GO:0008757">
    <property type="term" value="F:S-adenosylmethionine-dependent methyltransferase activity"/>
    <property type="evidence" value="ECO:0007669"/>
    <property type="project" value="InterPro"/>
</dbReference>
<dbReference type="RefSeq" id="XP_001267445.1">
    <property type="nucleotide sequence ID" value="XM_001267444.1"/>
</dbReference>
<dbReference type="InterPro" id="IPR020845">
    <property type="entry name" value="AMP-binding_CS"/>
</dbReference>
<dbReference type="PROSITE" id="PS00455">
    <property type="entry name" value="AMP_BINDING"/>
    <property type="match status" value="2"/>
</dbReference>
<keyword evidence="4" id="KW-0677">Repeat</keyword>
<feature type="domain" description="Carrier" evidence="6">
    <location>
        <begin position="611"/>
        <end position="687"/>
    </location>
</feature>
<dbReference type="Proteomes" id="UP000006702">
    <property type="component" value="Unassembled WGS sequence"/>
</dbReference>
<dbReference type="InterPro" id="IPR001242">
    <property type="entry name" value="Condensation_dom"/>
</dbReference>
<dbReference type="HOGENOM" id="CLU_000022_60_1_1"/>
<dbReference type="SUPFAM" id="SSF53335">
    <property type="entry name" value="S-adenosyl-L-methionine-dependent methyltransferases"/>
    <property type="match status" value="1"/>
</dbReference>
<dbReference type="Pfam" id="PF00550">
    <property type="entry name" value="PP-binding"/>
    <property type="match status" value="2"/>
</dbReference>
<evidence type="ECO:0000256" key="3">
    <source>
        <dbReference type="ARBA" id="ARBA00022598"/>
    </source>
</evidence>
<evidence type="ECO:0000256" key="4">
    <source>
        <dbReference type="ARBA" id="ARBA00022737"/>
    </source>
</evidence>
<comment type="similarity">
    <text evidence="5">Belongs to the NRP synthetase family.</text>
</comment>
<dbReference type="InterPro" id="IPR009081">
    <property type="entry name" value="PP-bd_ACP"/>
</dbReference>
<dbReference type="Gene3D" id="3.30.559.10">
    <property type="entry name" value="Chloramphenicol acetyltransferase-like domain"/>
    <property type="match status" value="2"/>
</dbReference>
<dbReference type="Gene3D" id="3.40.50.150">
    <property type="entry name" value="Vaccinia Virus protein VP39"/>
    <property type="match status" value="1"/>
</dbReference>
<dbReference type="EMBL" id="DS027684">
    <property type="protein sequence ID" value="EAW25548.1"/>
    <property type="molecule type" value="Genomic_DNA"/>
</dbReference>
<dbReference type="FunFam" id="3.30.300.30:FF:000084">
    <property type="entry name" value="Enniatin synthase"/>
    <property type="match status" value="1"/>
</dbReference>
<dbReference type="Gene3D" id="3.30.559.30">
    <property type="entry name" value="Nonribosomal peptide synthetase, condensation domain"/>
    <property type="match status" value="2"/>
</dbReference>
<dbReference type="OMA" id="LVCIDYM"/>
<dbReference type="eggNOG" id="KOG1178">
    <property type="taxonomic scope" value="Eukaryota"/>
</dbReference>
<dbReference type="Gene3D" id="1.10.1200.10">
    <property type="entry name" value="ACP-like"/>
    <property type="match status" value="1"/>
</dbReference>
<dbReference type="PANTHER" id="PTHR45527:SF1">
    <property type="entry name" value="FATTY ACID SYNTHASE"/>
    <property type="match status" value="1"/>
</dbReference>